<accession>A0A0C3Y7C4</accession>
<feature type="compositionally biased region" description="Basic and acidic residues" evidence="1">
    <location>
        <begin position="168"/>
        <end position="186"/>
    </location>
</feature>
<reference evidence="3 5" key="2">
    <citation type="journal article" date="2014" name="BMC Genomics">
        <title>An improved genome release (version Mt4.0) for the model legume Medicago truncatula.</title>
        <authorList>
            <person name="Tang H."/>
            <person name="Krishnakumar V."/>
            <person name="Bidwell S."/>
            <person name="Rosen B."/>
            <person name="Chan A."/>
            <person name="Zhou S."/>
            <person name="Gentzbittel L."/>
            <person name="Childs K.L."/>
            <person name="Yandell M."/>
            <person name="Gundlach H."/>
            <person name="Mayer K.F."/>
            <person name="Schwartz D.C."/>
            <person name="Town C.D."/>
        </authorList>
    </citation>
    <scope>GENOME REANNOTATION</scope>
    <source>
        <strain evidence="4 5">cv. Jemalong A17</strain>
    </source>
</reference>
<dbReference type="EnsemblPlants" id="AET05168">
    <property type="protein sequence ID" value="AET05168"/>
    <property type="gene ID" value="MTR_8g102290"/>
</dbReference>
<evidence type="ECO:0000256" key="2">
    <source>
        <dbReference type="SAM" id="Phobius"/>
    </source>
</evidence>
<gene>
    <name evidence="3" type="ordered locus">MTR_8g102290</name>
</gene>
<dbReference type="AlphaFoldDB" id="G7L7D5"/>
<reference evidence="3 5" key="1">
    <citation type="journal article" date="2011" name="Nature">
        <title>The Medicago genome provides insight into the evolution of rhizobial symbioses.</title>
        <authorList>
            <person name="Young N.D."/>
            <person name="Debelle F."/>
            <person name="Oldroyd G.E."/>
            <person name="Geurts R."/>
            <person name="Cannon S.B."/>
            <person name="Udvardi M.K."/>
            <person name="Benedito V.A."/>
            <person name="Mayer K.F."/>
            <person name="Gouzy J."/>
            <person name="Schoof H."/>
            <person name="Van de Peer Y."/>
            <person name="Proost S."/>
            <person name="Cook D.R."/>
            <person name="Meyers B.C."/>
            <person name="Spannagl M."/>
            <person name="Cheung F."/>
            <person name="De Mita S."/>
            <person name="Krishnakumar V."/>
            <person name="Gundlach H."/>
            <person name="Zhou S."/>
            <person name="Mudge J."/>
            <person name="Bharti A.K."/>
            <person name="Murray J.D."/>
            <person name="Naoumkina M.A."/>
            <person name="Rosen B."/>
            <person name="Silverstein K.A."/>
            <person name="Tang H."/>
            <person name="Rombauts S."/>
            <person name="Zhao P.X."/>
            <person name="Zhou P."/>
            <person name="Barbe V."/>
            <person name="Bardou P."/>
            <person name="Bechner M."/>
            <person name="Bellec A."/>
            <person name="Berger A."/>
            <person name="Berges H."/>
            <person name="Bidwell S."/>
            <person name="Bisseling T."/>
            <person name="Choisne N."/>
            <person name="Couloux A."/>
            <person name="Denny R."/>
            <person name="Deshpande S."/>
            <person name="Dai X."/>
            <person name="Doyle J.J."/>
            <person name="Dudez A.M."/>
            <person name="Farmer A.D."/>
            <person name="Fouteau S."/>
            <person name="Franken C."/>
            <person name="Gibelin C."/>
            <person name="Gish J."/>
            <person name="Goldstein S."/>
            <person name="Gonzalez A.J."/>
            <person name="Green P.J."/>
            <person name="Hallab A."/>
            <person name="Hartog M."/>
            <person name="Hua A."/>
            <person name="Humphray S.J."/>
            <person name="Jeong D.H."/>
            <person name="Jing Y."/>
            <person name="Jocker A."/>
            <person name="Kenton S.M."/>
            <person name="Kim D.J."/>
            <person name="Klee K."/>
            <person name="Lai H."/>
            <person name="Lang C."/>
            <person name="Lin S."/>
            <person name="Macmil S.L."/>
            <person name="Magdelenat G."/>
            <person name="Matthews L."/>
            <person name="McCorrison J."/>
            <person name="Monaghan E.L."/>
            <person name="Mun J.H."/>
            <person name="Najar F.Z."/>
            <person name="Nicholson C."/>
            <person name="Noirot C."/>
            <person name="O'Bleness M."/>
            <person name="Paule C.R."/>
            <person name="Poulain J."/>
            <person name="Prion F."/>
            <person name="Qin B."/>
            <person name="Qu C."/>
            <person name="Retzel E.F."/>
            <person name="Riddle C."/>
            <person name="Sallet E."/>
            <person name="Samain S."/>
            <person name="Samson N."/>
            <person name="Sanders I."/>
            <person name="Saurat O."/>
            <person name="Scarpelli C."/>
            <person name="Schiex T."/>
            <person name="Segurens B."/>
            <person name="Severin A.J."/>
            <person name="Sherrier D.J."/>
            <person name="Shi R."/>
            <person name="Sims S."/>
            <person name="Singer S.R."/>
            <person name="Sinharoy S."/>
            <person name="Sterck L."/>
            <person name="Viollet A."/>
            <person name="Wang B.B."/>
            <person name="Wang K."/>
            <person name="Wang M."/>
            <person name="Wang X."/>
            <person name="Warfsmann J."/>
            <person name="Weissenbach J."/>
            <person name="White D.D."/>
            <person name="White J.D."/>
            <person name="Wiley G.B."/>
            <person name="Wincker P."/>
            <person name="Xing Y."/>
            <person name="Yang L."/>
            <person name="Yao Z."/>
            <person name="Ying F."/>
            <person name="Zhai J."/>
            <person name="Zhou L."/>
            <person name="Zuber A."/>
            <person name="Denarie J."/>
            <person name="Dixon R.A."/>
            <person name="May G.D."/>
            <person name="Schwartz D.C."/>
            <person name="Rogers J."/>
            <person name="Quetier F."/>
            <person name="Town C.D."/>
            <person name="Roe B.A."/>
        </authorList>
    </citation>
    <scope>NUCLEOTIDE SEQUENCE [LARGE SCALE GENOMIC DNA]</scope>
    <source>
        <strain evidence="3">A17</strain>
        <strain evidence="4 5">cv. Jemalong A17</strain>
    </source>
</reference>
<sequence>MYVHVLSVASEPLVHDPCGFRHSFRKENAIHYQLSNKAEVVMVYAYVISTWLLIHVVSIMAFEKEFSQVKKWEKWVVRIQEIFGLQRLLEKIQSGIQKEEEKASCEKSMKGDKKALFKIHESVDKANSEERDNKALFLVHKMQIRAWKAQRGVVSSKALQGAEEERSDQERNMEMEGKHNENHETGSETEEEEEEQEFSLGCEVYAGEVKNPRKRGSITIKRVRSNYASKMDMGAVVSSDKGDCVIKTFMWITRSAMKAFVQSYEEKVTELAQEGVEFMRGIVDIFRFCS</sequence>
<keyword evidence="2 3" id="KW-0812">Transmembrane</keyword>
<accession>G7L7D5</accession>
<name>G7L7D5_MEDTR</name>
<dbReference type="PaxDb" id="3880-AET05168"/>
<dbReference type="EMBL" id="CM001224">
    <property type="protein sequence ID" value="AET05168.2"/>
    <property type="molecule type" value="Genomic_DNA"/>
</dbReference>
<evidence type="ECO:0000313" key="4">
    <source>
        <dbReference type="EnsemblPlants" id="AET05168"/>
    </source>
</evidence>
<reference evidence="4" key="3">
    <citation type="submission" date="2015-04" db="UniProtKB">
        <authorList>
            <consortium name="EnsemblPlants"/>
        </authorList>
    </citation>
    <scope>IDENTIFICATION</scope>
    <source>
        <strain evidence="4">cv. Jemalong A17</strain>
    </source>
</reference>
<dbReference type="HOGENOM" id="CLU_960983_0_0_1"/>
<keyword evidence="5" id="KW-1185">Reference proteome</keyword>
<feature type="region of interest" description="Disordered" evidence="1">
    <location>
        <begin position="158"/>
        <end position="197"/>
    </location>
</feature>
<feature type="compositionally biased region" description="Acidic residues" evidence="1">
    <location>
        <begin position="187"/>
        <end position="197"/>
    </location>
</feature>
<evidence type="ECO:0000313" key="5">
    <source>
        <dbReference type="Proteomes" id="UP000002051"/>
    </source>
</evidence>
<protein>
    <submittedName>
        <fullName evidence="3">Transmembrane protein, putative</fullName>
    </submittedName>
</protein>
<feature type="transmembrane region" description="Helical" evidence="2">
    <location>
        <begin position="43"/>
        <end position="62"/>
    </location>
</feature>
<proteinExistence type="predicted"/>
<evidence type="ECO:0000256" key="1">
    <source>
        <dbReference type="SAM" id="MobiDB-lite"/>
    </source>
</evidence>
<organism evidence="3 5">
    <name type="scientific">Medicago truncatula</name>
    <name type="common">Barrel medic</name>
    <name type="synonym">Medicago tribuloides</name>
    <dbReference type="NCBI Taxonomy" id="3880"/>
    <lineage>
        <taxon>Eukaryota</taxon>
        <taxon>Viridiplantae</taxon>
        <taxon>Streptophyta</taxon>
        <taxon>Embryophyta</taxon>
        <taxon>Tracheophyta</taxon>
        <taxon>Spermatophyta</taxon>
        <taxon>Magnoliopsida</taxon>
        <taxon>eudicotyledons</taxon>
        <taxon>Gunneridae</taxon>
        <taxon>Pentapetalae</taxon>
        <taxon>rosids</taxon>
        <taxon>fabids</taxon>
        <taxon>Fabales</taxon>
        <taxon>Fabaceae</taxon>
        <taxon>Papilionoideae</taxon>
        <taxon>50 kb inversion clade</taxon>
        <taxon>NPAAA clade</taxon>
        <taxon>Hologalegina</taxon>
        <taxon>IRL clade</taxon>
        <taxon>Trifolieae</taxon>
        <taxon>Medicago</taxon>
    </lineage>
</organism>
<keyword evidence="2" id="KW-1133">Transmembrane helix</keyword>
<dbReference type="Proteomes" id="UP000002051">
    <property type="component" value="Chromosome 8"/>
</dbReference>
<evidence type="ECO:0000313" key="3">
    <source>
        <dbReference type="EMBL" id="AET05168.2"/>
    </source>
</evidence>
<keyword evidence="2" id="KW-0472">Membrane</keyword>